<evidence type="ECO:0000259" key="9">
    <source>
        <dbReference type="PROSITE" id="PS50111"/>
    </source>
</evidence>
<evidence type="ECO:0000256" key="8">
    <source>
        <dbReference type="SAM" id="Phobius"/>
    </source>
</evidence>
<evidence type="ECO:0000256" key="6">
    <source>
        <dbReference type="PROSITE-ProRule" id="PRU00284"/>
    </source>
</evidence>
<keyword evidence="12" id="KW-1185">Reference proteome</keyword>
<dbReference type="Gene3D" id="1.10.287.950">
    <property type="entry name" value="Methyl-accepting chemotaxis protein"/>
    <property type="match status" value="1"/>
</dbReference>
<evidence type="ECO:0000256" key="4">
    <source>
        <dbReference type="ARBA" id="ARBA00023224"/>
    </source>
</evidence>
<dbReference type="SMART" id="SM00283">
    <property type="entry name" value="MA"/>
    <property type="match status" value="1"/>
</dbReference>
<evidence type="ECO:0000256" key="3">
    <source>
        <dbReference type="ARBA" id="ARBA00023136"/>
    </source>
</evidence>
<dbReference type="PROSITE" id="PS50111">
    <property type="entry name" value="CHEMOTAXIS_TRANSDUC_2"/>
    <property type="match status" value="1"/>
</dbReference>
<reference evidence="12" key="1">
    <citation type="journal article" date="2019" name="Int. J. Syst. Evol. Microbiol.">
        <title>The Global Catalogue of Microorganisms (GCM) 10K type strain sequencing project: providing services to taxonomists for standard genome sequencing and annotation.</title>
        <authorList>
            <consortium name="The Broad Institute Genomics Platform"/>
            <consortium name="The Broad Institute Genome Sequencing Center for Infectious Disease"/>
            <person name="Wu L."/>
            <person name="Ma J."/>
        </authorList>
    </citation>
    <scope>NUCLEOTIDE SEQUENCE [LARGE SCALE GENOMIC DNA]</scope>
    <source>
        <strain evidence="12">CECT 7184</strain>
    </source>
</reference>
<keyword evidence="8" id="KW-1133">Transmembrane helix</keyword>
<feature type="transmembrane region" description="Helical" evidence="8">
    <location>
        <begin position="51"/>
        <end position="71"/>
    </location>
</feature>
<dbReference type="InterPro" id="IPR003660">
    <property type="entry name" value="HAMP_dom"/>
</dbReference>
<dbReference type="Gene3D" id="1.10.8.500">
    <property type="entry name" value="HAMP domain in histidine kinase"/>
    <property type="match status" value="1"/>
</dbReference>
<feature type="domain" description="HAMP" evidence="10">
    <location>
        <begin position="74"/>
        <end position="125"/>
    </location>
</feature>
<dbReference type="InterPro" id="IPR004089">
    <property type="entry name" value="MCPsignal_dom"/>
</dbReference>
<name>A0ABW0YGT8_9BACI</name>
<dbReference type="SMART" id="SM00304">
    <property type="entry name" value="HAMP"/>
    <property type="match status" value="1"/>
</dbReference>
<comment type="caution">
    <text evidence="11">The sequence shown here is derived from an EMBL/GenBank/DDBJ whole genome shotgun (WGS) entry which is preliminary data.</text>
</comment>
<dbReference type="Pfam" id="PF00672">
    <property type="entry name" value="HAMP"/>
    <property type="match status" value="1"/>
</dbReference>
<keyword evidence="8" id="KW-0812">Transmembrane</keyword>
<accession>A0ABW0YGT8</accession>
<dbReference type="RefSeq" id="WP_385937872.1">
    <property type="nucleotide sequence ID" value="NZ_JBHSOZ010000002.1"/>
</dbReference>
<evidence type="ECO:0000259" key="10">
    <source>
        <dbReference type="PROSITE" id="PS50885"/>
    </source>
</evidence>
<comment type="similarity">
    <text evidence="5">Belongs to the methyl-accepting chemotaxis (MCP) protein family.</text>
</comment>
<feature type="transmembrane region" description="Helical" evidence="8">
    <location>
        <begin position="14"/>
        <end position="39"/>
    </location>
</feature>
<dbReference type="PROSITE" id="PS50885">
    <property type="entry name" value="HAMP"/>
    <property type="match status" value="1"/>
</dbReference>
<evidence type="ECO:0000256" key="1">
    <source>
        <dbReference type="ARBA" id="ARBA00004236"/>
    </source>
</evidence>
<dbReference type="CDD" id="cd06225">
    <property type="entry name" value="HAMP"/>
    <property type="match status" value="1"/>
</dbReference>
<dbReference type="Proteomes" id="UP001596142">
    <property type="component" value="Unassembled WGS sequence"/>
</dbReference>
<evidence type="ECO:0000256" key="5">
    <source>
        <dbReference type="ARBA" id="ARBA00029447"/>
    </source>
</evidence>
<dbReference type="PANTHER" id="PTHR32089:SF112">
    <property type="entry name" value="LYSOZYME-LIKE PROTEIN-RELATED"/>
    <property type="match status" value="1"/>
</dbReference>
<evidence type="ECO:0000313" key="12">
    <source>
        <dbReference type="Proteomes" id="UP001596142"/>
    </source>
</evidence>
<evidence type="ECO:0000313" key="11">
    <source>
        <dbReference type="EMBL" id="MFC5711519.1"/>
    </source>
</evidence>
<dbReference type="SUPFAM" id="SSF58104">
    <property type="entry name" value="Methyl-accepting chemotaxis protein (MCP) signaling domain"/>
    <property type="match status" value="1"/>
</dbReference>
<feature type="domain" description="Methyl-accepting transducer" evidence="9">
    <location>
        <begin position="144"/>
        <end position="394"/>
    </location>
</feature>
<evidence type="ECO:0000256" key="7">
    <source>
        <dbReference type="SAM" id="Coils"/>
    </source>
</evidence>
<dbReference type="PANTHER" id="PTHR32089">
    <property type="entry name" value="METHYL-ACCEPTING CHEMOTAXIS PROTEIN MCPB"/>
    <property type="match status" value="1"/>
</dbReference>
<sequence length="430" mass="46096">MGGQKYAFSIRKKLVLGISILSLITYGTSGFFIFILLDVIPEAWGVTGDSFIVLTLVLGCLWSILLAFLAAPFITKPLARLEAAVRTAAGGNIQENVAVTKSDDELRALGLAYNEMLGSLRAMVHDIETNFQETSQKVADITLASETASNRAAGIAGTIDEISAGAESSAYAIQNTADSMEDITRIAEEVHSKADSSKESTRKMVDTLKKSRSVTDSLVGGIKQMERDNQDSLLAVEALDKQAGKVEEIISLVGDIAGQTNLLALNASIEAARAGEQGRGFAVVAEEVRKLADESSSAVQSVSEVIKNIQGEVQNVVFKIKDQVLAAQQESKKGTETHQAIGEMEASVEVVVQAVDHITELIDRQLKAIQDTSQETQEVAAIAEETSAGALEVSSATEEQTQVMEKCTEKAQELSEQAKKLKLTIDKFTI</sequence>
<dbReference type="Pfam" id="PF00015">
    <property type="entry name" value="MCPsignal"/>
    <property type="match status" value="1"/>
</dbReference>
<keyword evidence="4 6" id="KW-0807">Transducer</keyword>
<protein>
    <submittedName>
        <fullName evidence="11">Methyl-accepting chemotaxis protein</fullName>
    </submittedName>
</protein>
<proteinExistence type="inferred from homology"/>
<keyword evidence="2" id="KW-1003">Cell membrane</keyword>
<evidence type="ECO:0000256" key="2">
    <source>
        <dbReference type="ARBA" id="ARBA00022475"/>
    </source>
</evidence>
<organism evidence="11 12">
    <name type="scientific">Thalassorhabdus alkalitolerans</name>
    <dbReference type="NCBI Taxonomy" id="2282697"/>
    <lineage>
        <taxon>Bacteria</taxon>
        <taxon>Bacillati</taxon>
        <taxon>Bacillota</taxon>
        <taxon>Bacilli</taxon>
        <taxon>Bacillales</taxon>
        <taxon>Bacillaceae</taxon>
        <taxon>Thalassorhabdus</taxon>
    </lineage>
</organism>
<keyword evidence="7" id="KW-0175">Coiled coil</keyword>
<gene>
    <name evidence="11" type="ORF">ACFPU1_01850</name>
</gene>
<dbReference type="EMBL" id="JBHSOZ010000002">
    <property type="protein sequence ID" value="MFC5711519.1"/>
    <property type="molecule type" value="Genomic_DNA"/>
</dbReference>
<feature type="coiled-coil region" evidence="7">
    <location>
        <begin position="397"/>
        <end position="424"/>
    </location>
</feature>
<keyword evidence="3 8" id="KW-0472">Membrane</keyword>
<comment type="subcellular location">
    <subcellularLocation>
        <location evidence="1">Cell membrane</location>
    </subcellularLocation>
</comment>